<reference evidence="4" key="1">
    <citation type="journal article" date="2018" name="Front. Microbiol.">
        <title>Genome-Based Analysis Reveals the Taxonomy and Diversity of the Family Idiomarinaceae.</title>
        <authorList>
            <person name="Liu Y."/>
            <person name="Lai Q."/>
            <person name="Shao Z."/>
        </authorList>
    </citation>
    <scope>NUCLEOTIDE SEQUENCE [LARGE SCALE GENOMIC DNA]</scope>
    <source>
        <strain evidence="4">R22</strain>
    </source>
</reference>
<keyword evidence="4" id="KW-1185">Reference proteome</keyword>
<proteinExistence type="predicted"/>
<evidence type="ECO:0000313" key="3">
    <source>
        <dbReference type="EMBL" id="RUO68734.1"/>
    </source>
</evidence>
<name>A0A432YYP2_9GAMM</name>
<keyword evidence="2" id="KW-0732">Signal</keyword>
<feature type="signal peptide" evidence="2">
    <location>
        <begin position="1"/>
        <end position="26"/>
    </location>
</feature>
<dbReference type="Proteomes" id="UP000288058">
    <property type="component" value="Unassembled WGS sequence"/>
</dbReference>
<comment type="caution">
    <text evidence="3">The sequence shown here is derived from an EMBL/GenBank/DDBJ whole genome shotgun (WGS) entry which is preliminary data.</text>
</comment>
<gene>
    <name evidence="3" type="ORF">CWI78_07390</name>
</gene>
<keyword evidence="1" id="KW-0175">Coiled coil</keyword>
<dbReference type="OrthoDB" id="65747at2"/>
<evidence type="ECO:0000256" key="1">
    <source>
        <dbReference type="SAM" id="Coils"/>
    </source>
</evidence>
<organism evidence="3 4">
    <name type="scientific">Idiomarina ramblicola</name>
    <dbReference type="NCBI Taxonomy" id="263724"/>
    <lineage>
        <taxon>Bacteria</taxon>
        <taxon>Pseudomonadati</taxon>
        <taxon>Pseudomonadota</taxon>
        <taxon>Gammaproteobacteria</taxon>
        <taxon>Alteromonadales</taxon>
        <taxon>Idiomarinaceae</taxon>
        <taxon>Idiomarina</taxon>
    </lineage>
</organism>
<feature type="chain" id="PRO_5019228786" evidence="2">
    <location>
        <begin position="27"/>
        <end position="264"/>
    </location>
</feature>
<evidence type="ECO:0000313" key="4">
    <source>
        <dbReference type="Proteomes" id="UP000288058"/>
    </source>
</evidence>
<dbReference type="EMBL" id="PIQC01000005">
    <property type="protein sequence ID" value="RUO68734.1"/>
    <property type="molecule type" value="Genomic_DNA"/>
</dbReference>
<feature type="coiled-coil region" evidence="1">
    <location>
        <begin position="202"/>
        <end position="233"/>
    </location>
</feature>
<dbReference type="RefSeq" id="WP_126781751.1">
    <property type="nucleotide sequence ID" value="NZ_PIQC01000005.1"/>
</dbReference>
<dbReference type="AlphaFoldDB" id="A0A432YYP2"/>
<sequence>MFEKKKIWLGVGSVLATTVAASQVSATPLTQPSAAPAMFAAAPMAEGEMAAPEIDLNTNDTAFLAQLGFIRGHLWVGMKLYEQGHIEMAKTHMKHPGDELYTGLTEAFDARDLPGFAEPLNTLAESVINDQDKDVVMSNYNALLDAISTNEPIANMSAKDVILSVSSMLMVAADEYAIGIQNDEVANVHEYQDAMGFKEIALERLSRINDKEAKKAEEAISETRQVIKNLENLWPTTTPEGKFKGDPSKIYGAASRIELEARSI</sequence>
<accession>A0A432YYP2</accession>
<protein>
    <submittedName>
        <fullName evidence="3">Uncharacterized protein</fullName>
    </submittedName>
</protein>
<evidence type="ECO:0000256" key="2">
    <source>
        <dbReference type="SAM" id="SignalP"/>
    </source>
</evidence>